<dbReference type="PIRSF" id="PIRSF000171">
    <property type="entry name" value="SDHA_APRA_LASPO"/>
    <property type="match status" value="1"/>
</dbReference>
<keyword evidence="7" id="KW-1185">Reference proteome</keyword>
<dbReference type="Pfam" id="PF02910">
    <property type="entry name" value="Succ_DH_flav_C"/>
    <property type="match status" value="1"/>
</dbReference>
<dbReference type="PANTHER" id="PTHR11632:SF51">
    <property type="entry name" value="SUCCINATE DEHYDROGENASE [UBIQUINONE] FLAVOPROTEIN SUBUNIT, MITOCHONDRIAL"/>
    <property type="match status" value="1"/>
</dbReference>
<comment type="caution">
    <text evidence="6">The sequence shown here is derived from an EMBL/GenBank/DDBJ whole genome shotgun (WGS) entry which is preliminary data.</text>
</comment>
<dbReference type="NCBIfam" id="NF004900">
    <property type="entry name" value="PRK06263.1"/>
    <property type="match status" value="1"/>
</dbReference>
<keyword evidence="1" id="KW-0285">Flavoprotein</keyword>
<feature type="active site" description="Proton acceptor" evidence="3">
    <location>
        <position position="285"/>
    </location>
</feature>
<dbReference type="InterPro" id="IPR036188">
    <property type="entry name" value="FAD/NAD-bd_sf"/>
</dbReference>
<dbReference type="InterPro" id="IPR003953">
    <property type="entry name" value="FAD-dep_OxRdtase_2_FAD-bd"/>
</dbReference>
<dbReference type="InterPro" id="IPR027477">
    <property type="entry name" value="Succ_DH/fumarate_Rdtase_cat_sf"/>
</dbReference>
<dbReference type="PRINTS" id="PR00411">
    <property type="entry name" value="PNDRDTASEI"/>
</dbReference>
<evidence type="ECO:0000313" key="6">
    <source>
        <dbReference type="EMBL" id="MBZ2165116.1"/>
    </source>
</evidence>
<dbReference type="AlphaFoldDB" id="A0A8T5UT16"/>
<dbReference type="InterPro" id="IPR015939">
    <property type="entry name" value="Fum_Rdtase/Succ_DH_flav-like_C"/>
</dbReference>
<dbReference type="InterPro" id="IPR037099">
    <property type="entry name" value="Fum_R/Succ_DH_flav-like_C_sf"/>
</dbReference>
<dbReference type="GO" id="GO:0044281">
    <property type="term" value="P:small molecule metabolic process"/>
    <property type="evidence" value="ECO:0007669"/>
    <property type="project" value="UniProtKB-ARBA"/>
</dbReference>
<dbReference type="SUPFAM" id="SSF56425">
    <property type="entry name" value="Succinate dehydrogenase/fumarate reductase flavoprotein, catalytic domain"/>
    <property type="match status" value="1"/>
</dbReference>
<dbReference type="InterPro" id="IPR030664">
    <property type="entry name" value="SdhA/FrdA/AprA"/>
</dbReference>
<evidence type="ECO:0000313" key="7">
    <source>
        <dbReference type="Proteomes" id="UP000825933"/>
    </source>
</evidence>
<dbReference type="SUPFAM" id="SSF46977">
    <property type="entry name" value="Succinate dehydrogenase/fumarate reductase flavoprotein C-terminal domain"/>
    <property type="match status" value="1"/>
</dbReference>
<dbReference type="EMBL" id="JAIOUQ010000003">
    <property type="protein sequence ID" value="MBZ2165116.1"/>
    <property type="molecule type" value="Genomic_DNA"/>
</dbReference>
<accession>A0A8T5UT16</accession>
<reference evidence="7" key="1">
    <citation type="journal article" date="2022" name="Microbiol. Resour. Announc.">
        <title>Draft Genome Sequence of a Methanogenic Archaeon from West Spitsbergen Permafrost.</title>
        <authorList>
            <person name="Trubitsyn V."/>
            <person name="Rivkina E."/>
            <person name="Shcherbakova V."/>
        </authorList>
    </citation>
    <scope>NUCLEOTIDE SEQUENCE [LARGE SCALE GENOMIC DNA]</scope>
    <source>
        <strain evidence="7">VT</strain>
    </source>
</reference>
<dbReference type="Pfam" id="PF00890">
    <property type="entry name" value="FAD_binding_2"/>
    <property type="match status" value="1"/>
</dbReference>
<dbReference type="Gene3D" id="3.50.50.60">
    <property type="entry name" value="FAD/NAD(P)-binding domain"/>
    <property type="match status" value="1"/>
</dbReference>
<dbReference type="PROSITE" id="PS51257">
    <property type="entry name" value="PROKAR_LIPOPROTEIN"/>
    <property type="match status" value="1"/>
</dbReference>
<dbReference type="SUPFAM" id="SSF51905">
    <property type="entry name" value="FAD/NAD(P)-binding domain"/>
    <property type="match status" value="1"/>
</dbReference>
<dbReference type="PRINTS" id="PR00368">
    <property type="entry name" value="FADPNR"/>
</dbReference>
<evidence type="ECO:0000256" key="2">
    <source>
        <dbReference type="ARBA" id="ARBA00023002"/>
    </source>
</evidence>
<sequence length="558" mass="62105">MEKEIHECDVLVIGSGGAGCRAAIESRKYNLDVIIVSKGLSFKSGCTTLAEGGYNAAFGYVDSEDSVDSHFQDTMKGGAYLNDIELVEILVNEAKDRLMELENFGAIFDRQESGKLNQRAFGGQSFRRTCFQGDRTGHEMMMALKEEVTRQKIDTFDELMITSLLTDENSKKVIGAVGVSLRNSKIIIFKSKSTVIASGGAGWLYPVTSNAIQKTGDGYSLAYNVGADVLDMEQIQFHPTGMLYPASRRGVLITEAVRGEGGKLFNVKMERFMKNYDERGELATRDVVARAIYNEIREGRGTDNGGIYLDVTHLPNEIIEEKLETMLFQFMDIGIDIRKQAMEVAPTAHHVMGGARIKPNCETTVKNLYAAGEVTGGVHGANRLGGNALADTQVFGKRAGESAAKNALSSEFIFNELQVNQEEDRISNIFKEGEIYPHEIKTSLMETMWENVAIIRNENGLKSAMKKIEELQIKTLNMNVPEGRGFNKNLLDALEIKNMLTVASLVTQSALLRRESRGSHYREDYPETDERWKRSIVMNKNTDFSYLKRGLKSSCKFS</sequence>
<feature type="domain" description="Fumarate reductase/succinate dehydrogenase flavoprotein-like C-terminal" evidence="5">
    <location>
        <begin position="443"/>
        <end position="538"/>
    </location>
</feature>
<dbReference type="GO" id="GO:0016491">
    <property type="term" value="F:oxidoreductase activity"/>
    <property type="evidence" value="ECO:0007669"/>
    <property type="project" value="UniProtKB-KW"/>
</dbReference>
<name>A0A8T5UT16_9EURY</name>
<dbReference type="FunFam" id="3.90.700.10:FF:000002">
    <property type="entry name" value="L-aspartate oxidase"/>
    <property type="match status" value="1"/>
</dbReference>
<evidence type="ECO:0000259" key="4">
    <source>
        <dbReference type="Pfam" id="PF00890"/>
    </source>
</evidence>
<gene>
    <name evidence="6" type="ORF">K8N75_03540</name>
</gene>
<dbReference type="Gene3D" id="3.90.700.10">
    <property type="entry name" value="Succinate dehydrogenase/fumarate reductase flavoprotein, catalytic domain"/>
    <property type="match status" value="1"/>
</dbReference>
<dbReference type="RefSeq" id="WP_223790742.1">
    <property type="nucleotide sequence ID" value="NZ_JAIOUQ010000003.1"/>
</dbReference>
<organism evidence="6 7">
    <name type="scientific">Methanobacterium spitsbergense</name>
    <dbReference type="NCBI Taxonomy" id="2874285"/>
    <lineage>
        <taxon>Archaea</taxon>
        <taxon>Methanobacteriati</taxon>
        <taxon>Methanobacteriota</taxon>
        <taxon>Methanomada group</taxon>
        <taxon>Methanobacteria</taxon>
        <taxon>Methanobacteriales</taxon>
        <taxon>Methanobacteriaceae</taxon>
        <taxon>Methanobacterium</taxon>
    </lineage>
</organism>
<proteinExistence type="predicted"/>
<evidence type="ECO:0000256" key="3">
    <source>
        <dbReference type="PIRSR" id="PIRSR000171-1"/>
    </source>
</evidence>
<protein>
    <submittedName>
        <fullName evidence="6">Fumarate reductase subunit A</fullName>
    </submittedName>
</protein>
<keyword evidence="2" id="KW-0560">Oxidoreductase</keyword>
<feature type="domain" description="FAD-dependent oxidoreductase 2 FAD-binding" evidence="4">
    <location>
        <begin position="9"/>
        <end position="389"/>
    </location>
</feature>
<dbReference type="PANTHER" id="PTHR11632">
    <property type="entry name" value="SUCCINATE DEHYDROGENASE 2 FLAVOPROTEIN SUBUNIT"/>
    <property type="match status" value="1"/>
</dbReference>
<evidence type="ECO:0000256" key="1">
    <source>
        <dbReference type="ARBA" id="ARBA00022630"/>
    </source>
</evidence>
<evidence type="ECO:0000259" key="5">
    <source>
        <dbReference type="Pfam" id="PF02910"/>
    </source>
</evidence>
<dbReference type="Gene3D" id="1.20.58.100">
    <property type="entry name" value="Fumarate reductase/succinate dehydrogenase flavoprotein-like, C-terminal domain"/>
    <property type="match status" value="1"/>
</dbReference>
<dbReference type="Proteomes" id="UP000825933">
    <property type="component" value="Unassembled WGS sequence"/>
</dbReference>